<protein>
    <submittedName>
        <fullName evidence="3">Uncharacterized protein</fullName>
    </submittedName>
</protein>
<organism evidence="3 4">
    <name type="scientific">Prevotella communis</name>
    <dbReference type="NCBI Taxonomy" id="2913614"/>
    <lineage>
        <taxon>Bacteria</taxon>
        <taxon>Pseudomonadati</taxon>
        <taxon>Bacteroidota</taxon>
        <taxon>Bacteroidia</taxon>
        <taxon>Bacteroidales</taxon>
        <taxon>Prevotellaceae</taxon>
        <taxon>Prevotella</taxon>
    </lineage>
</organism>
<sequence length="1549" mass="161799">MKKNLFLMIVLLCAVVQGAWADGGWELVYRQTKTTSANWMALNAGSSTGYTIGTAGTTTYYYATGNLSFTNSTVGGSGLTIRGTVYLYIPSGKTVKCTGAKANNTGITGGGAGVELAAGNTLYLLGDGRLEATGGDGESGNSGDHGEDANFEYNKYCQPGSGGRGGDGGGGGGAGIGTRGGNGGAGGARGSAKRDKTEGENKGVAGSPGSNGDTAGSMGTLYVYQGWNLSVVAKGGGAGWFTTAKSKRGKNAAEDPYNQYAASGGGGGGTSGNGSAGSDIGTGGGGGGGGGGGAAGNSTWRDNVYNGFYRVGAGGGKGGGNYDGSYASDGESSELSNPYDAELKNGLVGTYTDSGWENGNGAAAGGSGGTCGAASKSGSAVTINVVLDDIFEGKGTESAPYIIGSIADWDVFALLVSNGISFNGLFVKLTSDISVSTMVGISETNSFQGTFLGDNKTLTFTKGSAESAFNEEYCAPFRYVKNAVIRNLRVTGDIYTARKFAAGLVARSYGETTFTDCHVTTAIHSSVGGEGTHGGFVALPEGNISFTGCVYTGRLLTSNGTNNCGGFVAWHNSKTFNFTHSLYAPDTTAPADGETTITAGCATFVRGGSPANGSTCYYTETMGTEQGSKVIVLASAPSNFGSMVQDYGTVKVYDNGLLVAGRYYVACDIAGTGTEGDPYTIGSTGDWNTLASYVGYGHTFSGQFVKLGGDISVETMVGTGDTNSFQGIFDGDNNTLTFNKGTEESPFAEDYCAPFRHVKNATIKNLHVAGTIYTSAKKAAGFVGESHGALTLTGCISSVNITSSIKGDGTHGGLVSTLSGENNTIIIEGCVFDGSFATTNGTNNCGGFIGWGVYNKPTIKNSLMKPGSVAAGMLNSTFARWYTGNEGIYKPTIDHCYYVSTDNLPTDQGTKAVYSARWSTGNLVQDYGMLKAYQNGILYGDIYYADADNASAGAGSGTEGDPYTIGSANEWNAFANYVSNGGSDFKGQFVKLTADISVSEMVGTSDHRFQGTFLGDGVHTLTFTKGSAQNAFDEPYCAPFRYTDGATIQNLKVAGDIYTAQKFAAGLIAQPGGPTTITNCHVSTVIHSSVSADGGDGTHGGFTAYPQGNVNFTGCVYTGRLFTTTGSTKCGGFVGWHNGKTYTFVNSLYAPDPNITAAANETAITTDCATFVRGGSAGTGCYYTETMGEAQGTQVYATIPENEICKAATICNTALYIMPVCTVSGIEESYSLNNNVEITPVVKYNETSLAFGTDYTATLDGQTVASFPVSPNKMGTYRLILNGAGDYAGSKSFYITLMPSSTEAVTMTDGDTYTIVQDCDVASATYRKTTDRVGKFHSWLVPFDYTIKAADLEKFTFYKINMIANSSDPSLEASDDIWVFVKRMSKDDVLRANMPYVYKPREAVTDYDFTTENTVLKAKNTGVIAKTETMEDIYNFYATYGNTSATAQDPFYYVNIYGELSYGDAVTVGAFRWIIRVESKYGSKPSYARTLHFFDGEEEETTGIISIENGKLRIDNPSDAWYTIDGVKLDGKPHAKGVYIQNGRKVIIK</sequence>
<evidence type="ECO:0000256" key="2">
    <source>
        <dbReference type="SAM" id="SignalP"/>
    </source>
</evidence>
<evidence type="ECO:0000313" key="3">
    <source>
        <dbReference type="EMBL" id="SDO61466.1"/>
    </source>
</evidence>
<dbReference type="OrthoDB" id="1054616at2"/>
<accession>A0A1H0L0A6</accession>
<dbReference type="Proteomes" id="UP000199134">
    <property type="component" value="Unassembled WGS sequence"/>
</dbReference>
<proteinExistence type="predicted"/>
<dbReference type="EMBL" id="FNIW01000038">
    <property type="protein sequence ID" value="SDO61466.1"/>
    <property type="molecule type" value="Genomic_DNA"/>
</dbReference>
<feature type="chain" id="PRO_5011753408" evidence="2">
    <location>
        <begin position="22"/>
        <end position="1549"/>
    </location>
</feature>
<feature type="compositionally biased region" description="Basic and acidic residues" evidence="1">
    <location>
        <begin position="192"/>
        <end position="201"/>
    </location>
</feature>
<dbReference type="RefSeq" id="WP_143005837.1">
    <property type="nucleotide sequence ID" value="NZ_FNIW01000038.1"/>
</dbReference>
<keyword evidence="2" id="KW-0732">Signal</keyword>
<evidence type="ECO:0000313" key="4">
    <source>
        <dbReference type="Proteomes" id="UP000199134"/>
    </source>
</evidence>
<evidence type="ECO:0000256" key="1">
    <source>
        <dbReference type="SAM" id="MobiDB-lite"/>
    </source>
</evidence>
<comment type="caution">
    <text evidence="3">The sequence shown here is derived from an EMBL/GenBank/DDBJ whole genome shotgun (WGS) entry which is preliminary data.</text>
</comment>
<reference evidence="4" key="1">
    <citation type="submission" date="2016-10" db="EMBL/GenBank/DDBJ databases">
        <authorList>
            <person name="de Groot N.N."/>
        </authorList>
    </citation>
    <scope>NUCLEOTIDE SEQUENCE [LARGE SCALE GENOMIC DNA]</scope>
    <source>
        <strain evidence="4">BP1-145</strain>
    </source>
</reference>
<name>A0A1H0L0A6_9BACT</name>
<feature type="compositionally biased region" description="Gly residues" evidence="1">
    <location>
        <begin position="160"/>
        <end position="189"/>
    </location>
</feature>
<dbReference type="Gene3D" id="2.160.20.110">
    <property type="match status" value="3"/>
</dbReference>
<gene>
    <name evidence="3" type="ORF">SAMN04487900_1382</name>
</gene>
<feature type="region of interest" description="Disordered" evidence="1">
    <location>
        <begin position="134"/>
        <end position="215"/>
    </location>
</feature>
<feature type="signal peptide" evidence="2">
    <location>
        <begin position="1"/>
        <end position="21"/>
    </location>
</feature>